<dbReference type="PANTHER" id="PTHR41317:SF1">
    <property type="entry name" value="PD-(D_E)XK NUCLEASE FAMILY TRANSPOSASE"/>
    <property type="match status" value="1"/>
</dbReference>
<evidence type="ECO:0000313" key="1">
    <source>
        <dbReference type="EMBL" id="RKO70870.1"/>
    </source>
</evidence>
<accession>A0A420VWX5</accession>
<keyword evidence="2" id="KW-1185">Reference proteome</keyword>
<name>A0A420VWX5_9SPHI</name>
<dbReference type="OrthoDB" id="9803508at2"/>
<dbReference type="EMBL" id="RBWS01000010">
    <property type="protein sequence ID" value="RKO70870.1"/>
    <property type="molecule type" value="Genomic_DNA"/>
</dbReference>
<dbReference type="Pfam" id="PF12784">
    <property type="entry name" value="PDDEXK_2"/>
    <property type="match status" value="1"/>
</dbReference>
<dbReference type="RefSeq" id="WP_121124988.1">
    <property type="nucleotide sequence ID" value="NZ_RBWS01000010.1"/>
</dbReference>
<proteinExistence type="predicted"/>
<dbReference type="Proteomes" id="UP000282423">
    <property type="component" value="Unassembled WGS sequence"/>
</dbReference>
<gene>
    <name evidence="1" type="ORF">D7322_14430</name>
</gene>
<protein>
    <recommendedName>
        <fullName evidence="3">Rpn family recombination-promoting nuclease/putative transposase</fullName>
    </recommendedName>
</protein>
<dbReference type="PANTHER" id="PTHR41317">
    <property type="entry name" value="PD-(D_E)XK NUCLEASE FAMILY TRANSPOSASE"/>
    <property type="match status" value="1"/>
</dbReference>
<organism evidence="1 2">
    <name type="scientific">Sphingobacterium puteale</name>
    <dbReference type="NCBI Taxonomy" id="2420510"/>
    <lineage>
        <taxon>Bacteria</taxon>
        <taxon>Pseudomonadati</taxon>
        <taxon>Bacteroidota</taxon>
        <taxon>Sphingobacteriia</taxon>
        <taxon>Sphingobacteriales</taxon>
        <taxon>Sphingobacteriaceae</taxon>
        <taxon>Sphingobacterium</taxon>
    </lineage>
</organism>
<comment type="caution">
    <text evidence="1">The sequence shown here is derived from an EMBL/GenBank/DDBJ whole genome shotgun (WGS) entry which is preliminary data.</text>
</comment>
<sequence length="382" mass="43211">MTSLKKYLGKYVDPRTDFGWKFYFGREENKILLIEFLNSLFEGEKVVKDLRYKTVEHDGDHEDIRRVVFDLLCISDDGKHFIVEMQQLFQEFFKDRAIYYTSRLINKQLTRGKKGNSYCLPEVYFIGILEFRMDERKGFEHPDTGHPYFYDVALCDKNTHEIFYDKLGYKMVSLPLFNKTPEELVSVMDQWLYLLKHLSTMDKLPAFLDKRIFGLIFEIGEIGKLTEEDLMSYEASLKHKRDAESVFNSAINTGREEGRKVGLEEGLKLGLAEGKAKGLAEGKAKGLAEGKAKGLAEGKAKGLAEGKAKGLAEGKAKGLAEGKVKGLAEGKAKGLAEGKVKGLAEGEYKKAIEFARAMKKDGVPIEQIIRYSGFSAEEIEKF</sequence>
<evidence type="ECO:0000313" key="2">
    <source>
        <dbReference type="Proteomes" id="UP000282423"/>
    </source>
</evidence>
<dbReference type="AlphaFoldDB" id="A0A420VWX5"/>
<evidence type="ECO:0008006" key="3">
    <source>
        <dbReference type="Google" id="ProtNLM"/>
    </source>
</evidence>
<reference evidence="1 2" key="1">
    <citation type="submission" date="2018-10" db="EMBL/GenBank/DDBJ databases">
        <title>Sphingobacterium sp. M05W1-28.</title>
        <authorList>
            <person name="Cai H."/>
        </authorList>
    </citation>
    <scope>NUCLEOTIDE SEQUENCE [LARGE SCALE GENOMIC DNA]</scope>
    <source>
        <strain evidence="1 2">M05W1-28</strain>
    </source>
</reference>